<sequence>MYVQFSITVDGLHNERGSTAGSFTLLQTSSVFLGGPPPDAPKTLPGFFSGCIRKAELGADGLTLQLLELDSSSGLSSGTLRRGCREAAEPGPVWFTSPESYLALEPGWAAAARAGSLGLEFRTTEPDGLLVLGAGPGGDFVAAELRGGRLHAALDLGSGPVSVRPSARRLDDGRWHRLVLRRSARSGRLTLDDSAADFLTPGTSKQLDLEGPLFLGGLPSGWGNPPSEVWSAGLRRGFVGCLRAVTLDDSPVDLRAAARRQDSAAVRPACPTPGPALCPSRPCLNGGLCREGWHRFVCLCRHTAFLGPVCAKEAATLSFDVGQALSVSLGAATQAEDLSLRFRTTRPHGLLAATSGGDRSQLLLALESGRLRLAVALPGPDPPRVLYLGQGLNDDQWHTAEVLRLGMNVELRVDQDSLSRG</sequence>
<dbReference type="PANTHER" id="PTHR15036">
    <property type="entry name" value="PIKACHURIN-LIKE PROTEIN"/>
    <property type="match status" value="1"/>
</dbReference>
<organism evidence="5 6">
    <name type="scientific">Cordylochernes scorpioides</name>
    <dbReference type="NCBI Taxonomy" id="51811"/>
    <lineage>
        <taxon>Eukaryota</taxon>
        <taxon>Metazoa</taxon>
        <taxon>Ecdysozoa</taxon>
        <taxon>Arthropoda</taxon>
        <taxon>Chelicerata</taxon>
        <taxon>Arachnida</taxon>
        <taxon>Pseudoscorpiones</taxon>
        <taxon>Cheliferoidea</taxon>
        <taxon>Chernetidae</taxon>
        <taxon>Cordylochernes</taxon>
    </lineage>
</organism>
<feature type="domain" description="Laminin G" evidence="3">
    <location>
        <begin position="1"/>
        <end position="84"/>
    </location>
</feature>
<evidence type="ECO:0000259" key="3">
    <source>
        <dbReference type="PROSITE" id="PS50025"/>
    </source>
</evidence>
<proteinExistence type="predicted"/>
<dbReference type="EMBL" id="CP092878">
    <property type="protein sequence ID" value="UYV78402.1"/>
    <property type="molecule type" value="Genomic_DNA"/>
</dbReference>
<evidence type="ECO:0000256" key="1">
    <source>
        <dbReference type="ARBA" id="ARBA00023157"/>
    </source>
</evidence>
<evidence type="ECO:0000256" key="2">
    <source>
        <dbReference type="PROSITE-ProRule" id="PRU00076"/>
    </source>
</evidence>
<reference evidence="5 6" key="1">
    <citation type="submission" date="2022-01" db="EMBL/GenBank/DDBJ databases">
        <title>A chromosomal length assembly of Cordylochernes scorpioides.</title>
        <authorList>
            <person name="Zeh D."/>
            <person name="Zeh J."/>
        </authorList>
    </citation>
    <scope>NUCLEOTIDE SEQUENCE [LARGE SCALE GENOMIC DNA]</scope>
    <source>
        <strain evidence="5">IN4F17</strain>
        <tissue evidence="5">Whole Body</tissue>
    </source>
</reference>
<keyword evidence="2" id="KW-0245">EGF-like domain</keyword>
<dbReference type="Gene3D" id="2.60.120.200">
    <property type="match status" value="3"/>
</dbReference>
<feature type="domain" description="Laminin G" evidence="3">
    <location>
        <begin position="316"/>
        <end position="421"/>
    </location>
</feature>
<dbReference type="InterPro" id="IPR000742">
    <property type="entry name" value="EGF"/>
</dbReference>
<dbReference type="Proteomes" id="UP001235939">
    <property type="component" value="Chromosome 16"/>
</dbReference>
<dbReference type="SMART" id="SM00282">
    <property type="entry name" value="LamG"/>
    <property type="match status" value="2"/>
</dbReference>
<dbReference type="CDD" id="cd00110">
    <property type="entry name" value="LamG"/>
    <property type="match status" value="2"/>
</dbReference>
<gene>
    <name evidence="5" type="ORF">LAZ67_16001187</name>
</gene>
<dbReference type="PROSITE" id="PS50026">
    <property type="entry name" value="EGF_3"/>
    <property type="match status" value="1"/>
</dbReference>
<comment type="caution">
    <text evidence="2">Lacks conserved residue(s) required for the propagation of feature annotation.</text>
</comment>
<accession>A0ABY6LB78</accession>
<evidence type="ECO:0000313" key="6">
    <source>
        <dbReference type="Proteomes" id="UP001235939"/>
    </source>
</evidence>
<protein>
    <submittedName>
        <fullName evidence="5">NRXN2</fullName>
    </submittedName>
</protein>
<dbReference type="InterPro" id="IPR013320">
    <property type="entry name" value="ConA-like_dom_sf"/>
</dbReference>
<dbReference type="InterPro" id="IPR001791">
    <property type="entry name" value="Laminin_G"/>
</dbReference>
<dbReference type="CDD" id="cd00054">
    <property type="entry name" value="EGF_CA"/>
    <property type="match status" value="1"/>
</dbReference>
<dbReference type="Gene3D" id="2.10.25.10">
    <property type="entry name" value="Laminin"/>
    <property type="match status" value="1"/>
</dbReference>
<evidence type="ECO:0000259" key="4">
    <source>
        <dbReference type="PROSITE" id="PS50026"/>
    </source>
</evidence>
<keyword evidence="1" id="KW-1015">Disulfide bond</keyword>
<dbReference type="PANTHER" id="PTHR15036:SF89">
    <property type="entry name" value="NEUREXIN 1, ISOFORM F"/>
    <property type="match status" value="1"/>
</dbReference>
<dbReference type="SUPFAM" id="SSF49899">
    <property type="entry name" value="Concanavalin A-like lectins/glucanases"/>
    <property type="match status" value="2"/>
</dbReference>
<dbReference type="InterPro" id="IPR050372">
    <property type="entry name" value="Neurexin-related_CASP"/>
</dbReference>
<feature type="domain" description="EGF-like" evidence="4">
    <location>
        <begin position="274"/>
        <end position="311"/>
    </location>
</feature>
<dbReference type="Pfam" id="PF02210">
    <property type="entry name" value="Laminin_G_2"/>
    <property type="match status" value="2"/>
</dbReference>
<dbReference type="PROSITE" id="PS50025">
    <property type="entry name" value="LAM_G_DOMAIN"/>
    <property type="match status" value="3"/>
</dbReference>
<name>A0ABY6LB78_9ARAC</name>
<keyword evidence="6" id="KW-1185">Reference proteome</keyword>
<evidence type="ECO:0000313" key="5">
    <source>
        <dbReference type="EMBL" id="UYV78402.1"/>
    </source>
</evidence>
<feature type="domain" description="Laminin G" evidence="3">
    <location>
        <begin position="91"/>
        <end position="270"/>
    </location>
</feature>